<dbReference type="eggNOG" id="COG3274">
    <property type="taxonomic scope" value="Bacteria"/>
</dbReference>
<dbReference type="Pfam" id="PF01757">
    <property type="entry name" value="Acyl_transf_3"/>
    <property type="match status" value="1"/>
</dbReference>
<dbReference type="OrthoDB" id="9810469at2"/>
<protein>
    <submittedName>
        <fullName evidence="9">Acyltransferase, putative</fullName>
    </submittedName>
</protein>
<feature type="transmembrane region" description="Helical" evidence="7">
    <location>
        <begin position="310"/>
        <end position="329"/>
    </location>
</feature>
<feature type="transmembrane region" description="Helical" evidence="7">
    <location>
        <begin position="281"/>
        <end position="301"/>
    </location>
</feature>
<evidence type="ECO:0000256" key="1">
    <source>
        <dbReference type="ARBA" id="ARBA00004651"/>
    </source>
</evidence>
<evidence type="ECO:0000256" key="7">
    <source>
        <dbReference type="SAM" id="Phobius"/>
    </source>
</evidence>
<feature type="transmembrane region" description="Helical" evidence="7">
    <location>
        <begin position="349"/>
        <end position="370"/>
    </location>
</feature>
<dbReference type="PANTHER" id="PTHR40074">
    <property type="entry name" value="O-ACETYLTRANSFERASE WECH"/>
    <property type="match status" value="1"/>
</dbReference>
<gene>
    <name evidence="9" type="ordered locus">AM1_3858</name>
</gene>
<keyword evidence="9" id="KW-0012">Acyltransferase</keyword>
<feature type="transmembrane region" description="Helical" evidence="7">
    <location>
        <begin position="218"/>
        <end position="236"/>
    </location>
</feature>
<evidence type="ECO:0000256" key="4">
    <source>
        <dbReference type="ARBA" id="ARBA00022692"/>
    </source>
</evidence>
<keyword evidence="3" id="KW-1003">Cell membrane</keyword>
<dbReference type="GO" id="GO:0009246">
    <property type="term" value="P:enterobacterial common antigen biosynthetic process"/>
    <property type="evidence" value="ECO:0007669"/>
    <property type="project" value="TreeGrafter"/>
</dbReference>
<reference evidence="9 10" key="1">
    <citation type="journal article" date="2008" name="Proc. Natl. Acad. Sci. U.S.A.">
        <title>Niche adaptation and genome expansion in the chlorophyll d-producing cyanobacterium Acaryochloris marina.</title>
        <authorList>
            <person name="Swingley W.D."/>
            <person name="Chen M."/>
            <person name="Cheung P.C."/>
            <person name="Conrad A.L."/>
            <person name="Dejesa L.C."/>
            <person name="Hao J."/>
            <person name="Honchak B.M."/>
            <person name="Karbach L.E."/>
            <person name="Kurdoglu A."/>
            <person name="Lahiri S."/>
            <person name="Mastrian S.D."/>
            <person name="Miyashita H."/>
            <person name="Page L."/>
            <person name="Ramakrishna P."/>
            <person name="Satoh S."/>
            <person name="Sattley W.M."/>
            <person name="Shimada Y."/>
            <person name="Taylor H.L."/>
            <person name="Tomo T."/>
            <person name="Tsuchiya T."/>
            <person name="Wang Z.T."/>
            <person name="Raymond J."/>
            <person name="Mimuro M."/>
            <person name="Blankenship R.E."/>
            <person name="Touchman J.W."/>
        </authorList>
    </citation>
    <scope>NUCLEOTIDE SEQUENCE [LARGE SCALE GENOMIC DNA]</scope>
    <source>
        <strain evidence="10">MBIC 11017</strain>
    </source>
</reference>
<proteinExistence type="inferred from homology"/>
<keyword evidence="4 7" id="KW-0812">Transmembrane</keyword>
<dbReference type="HOGENOM" id="CLU_047714_3_1_3"/>
<accession>B0C704</accession>
<evidence type="ECO:0000256" key="2">
    <source>
        <dbReference type="ARBA" id="ARBA00007400"/>
    </source>
</evidence>
<keyword evidence="10" id="KW-1185">Reference proteome</keyword>
<dbReference type="InterPro" id="IPR002656">
    <property type="entry name" value="Acyl_transf_3_dom"/>
</dbReference>
<dbReference type="RefSeq" id="WP_012164211.1">
    <property type="nucleotide sequence ID" value="NC_009925.1"/>
</dbReference>
<evidence type="ECO:0000256" key="5">
    <source>
        <dbReference type="ARBA" id="ARBA00022989"/>
    </source>
</evidence>
<comment type="similarity">
    <text evidence="2">Belongs to the acyltransferase 3 family.</text>
</comment>
<keyword evidence="9" id="KW-0808">Transferase</keyword>
<feature type="transmembrane region" description="Helical" evidence="7">
    <location>
        <begin position="93"/>
        <end position="114"/>
    </location>
</feature>
<dbReference type="AlphaFoldDB" id="B0C704"/>
<feature type="transmembrane region" description="Helical" evidence="7">
    <location>
        <begin position="248"/>
        <end position="269"/>
    </location>
</feature>
<name>B0C704_ACAM1</name>
<dbReference type="Proteomes" id="UP000000268">
    <property type="component" value="Chromosome"/>
</dbReference>
<evidence type="ECO:0000313" key="10">
    <source>
        <dbReference type="Proteomes" id="UP000000268"/>
    </source>
</evidence>
<dbReference type="STRING" id="329726.AM1_3858"/>
<feature type="transmembrane region" description="Helical" evidence="7">
    <location>
        <begin position="171"/>
        <end position="198"/>
    </location>
</feature>
<feature type="domain" description="Acyltransferase 3" evidence="8">
    <location>
        <begin position="20"/>
        <end position="367"/>
    </location>
</feature>
<evidence type="ECO:0000256" key="3">
    <source>
        <dbReference type="ARBA" id="ARBA00022475"/>
    </source>
</evidence>
<feature type="transmembrane region" description="Helical" evidence="7">
    <location>
        <begin position="20"/>
        <end position="39"/>
    </location>
</feature>
<feature type="transmembrane region" description="Helical" evidence="7">
    <location>
        <begin position="139"/>
        <end position="159"/>
    </location>
</feature>
<evidence type="ECO:0000256" key="6">
    <source>
        <dbReference type="ARBA" id="ARBA00023136"/>
    </source>
</evidence>
<dbReference type="GO" id="GO:0016413">
    <property type="term" value="F:O-acetyltransferase activity"/>
    <property type="evidence" value="ECO:0007669"/>
    <property type="project" value="TreeGrafter"/>
</dbReference>
<evidence type="ECO:0000313" key="9">
    <source>
        <dbReference type="EMBL" id="ABW28843.1"/>
    </source>
</evidence>
<dbReference type="EMBL" id="CP000828">
    <property type="protein sequence ID" value="ABW28843.1"/>
    <property type="molecule type" value="Genomic_DNA"/>
</dbReference>
<feature type="transmembrane region" description="Helical" evidence="7">
    <location>
        <begin position="59"/>
        <end position="81"/>
    </location>
</feature>
<comment type="subcellular location">
    <subcellularLocation>
        <location evidence="1">Cell membrane</location>
        <topology evidence="1">Multi-pass membrane protein</topology>
    </subcellularLocation>
</comment>
<keyword evidence="6 7" id="KW-0472">Membrane</keyword>
<sequence length="382" mass="43698">MTIQGEFEMQDLQVKPKTRIYYFDALKTISIFLVCIYHYNALNLDIINNPGLGVYINYLFYGLSSMAVPLFFMVNGALLLNRPYRLEKHIKKTIYLYILLNLWSLISLTLFIPIDGATYSIKEFVSAWFLLKVHVSNHLWFLQALISVYLLFPVIKAVYDLEDNKLTLKILCFVVFIFSFGSLFLHTILNIAETVLGFNYINSNSFNFFPGLNPFNQYAYTYIYFILGGILSAQFSPDKIGAKRTISLRKISLFSFLLAWVSLFLYGVMTTVSSQSFYDTVWNGYYSMMTLVMSAACFYFLSSLSYGNKLLNSVFVVVGTSTFGIYLLHRFVGAVSIKYFQNIPFSTNLLPNLLYCLGVVAVTLLAVQVLKAIPLFRKTVDL</sequence>
<organism evidence="9 10">
    <name type="scientific">Acaryochloris marina (strain MBIC 11017)</name>
    <dbReference type="NCBI Taxonomy" id="329726"/>
    <lineage>
        <taxon>Bacteria</taxon>
        <taxon>Bacillati</taxon>
        <taxon>Cyanobacteriota</taxon>
        <taxon>Cyanophyceae</taxon>
        <taxon>Acaryochloridales</taxon>
        <taxon>Acaryochloridaceae</taxon>
        <taxon>Acaryochloris</taxon>
    </lineage>
</organism>
<evidence type="ECO:0000259" key="8">
    <source>
        <dbReference type="Pfam" id="PF01757"/>
    </source>
</evidence>
<dbReference type="GO" id="GO:0005886">
    <property type="term" value="C:plasma membrane"/>
    <property type="evidence" value="ECO:0007669"/>
    <property type="project" value="UniProtKB-SubCell"/>
</dbReference>
<keyword evidence="5 7" id="KW-1133">Transmembrane helix</keyword>
<dbReference type="KEGG" id="amr:AM1_3858"/>
<dbReference type="PANTHER" id="PTHR40074:SF2">
    <property type="entry name" value="O-ACETYLTRANSFERASE WECH"/>
    <property type="match status" value="1"/>
</dbReference>